<dbReference type="AlphaFoldDB" id="A0ABD3B5B7"/>
<dbReference type="FunFam" id="1.10.20.10:FF:000015">
    <property type="entry name" value="Transcription initiation factor TFIID subunit 4B"/>
    <property type="match status" value="1"/>
</dbReference>
<feature type="region of interest" description="Disordered" evidence="7">
    <location>
        <begin position="188"/>
        <end position="214"/>
    </location>
</feature>
<dbReference type="Pfam" id="PF05236">
    <property type="entry name" value="TAF4"/>
    <property type="match status" value="1"/>
</dbReference>
<feature type="compositionally biased region" description="Basic and acidic residues" evidence="7">
    <location>
        <begin position="201"/>
        <end position="212"/>
    </location>
</feature>
<evidence type="ECO:0000313" key="9">
    <source>
        <dbReference type="EMBL" id="KAL3538458.1"/>
    </source>
</evidence>
<evidence type="ECO:0000259" key="8">
    <source>
        <dbReference type="Pfam" id="PF05236"/>
    </source>
</evidence>
<keyword evidence="5" id="KW-0539">Nucleus</keyword>
<evidence type="ECO:0000256" key="1">
    <source>
        <dbReference type="ARBA" id="ARBA00004123"/>
    </source>
</evidence>
<dbReference type="Proteomes" id="UP001630127">
    <property type="component" value="Unassembled WGS sequence"/>
</dbReference>
<evidence type="ECO:0000256" key="7">
    <source>
        <dbReference type="SAM" id="MobiDB-lite"/>
    </source>
</evidence>
<evidence type="ECO:0000256" key="3">
    <source>
        <dbReference type="ARBA" id="ARBA00023015"/>
    </source>
</evidence>
<keyword evidence="10" id="KW-1185">Reference proteome</keyword>
<evidence type="ECO:0000313" key="10">
    <source>
        <dbReference type="Proteomes" id="UP001630127"/>
    </source>
</evidence>
<organism evidence="9 10">
    <name type="scientific">Cinchona calisaya</name>
    <dbReference type="NCBI Taxonomy" id="153742"/>
    <lineage>
        <taxon>Eukaryota</taxon>
        <taxon>Viridiplantae</taxon>
        <taxon>Streptophyta</taxon>
        <taxon>Embryophyta</taxon>
        <taxon>Tracheophyta</taxon>
        <taxon>Spermatophyta</taxon>
        <taxon>Magnoliopsida</taxon>
        <taxon>eudicotyledons</taxon>
        <taxon>Gunneridae</taxon>
        <taxon>Pentapetalae</taxon>
        <taxon>asterids</taxon>
        <taxon>lamiids</taxon>
        <taxon>Gentianales</taxon>
        <taxon>Rubiaceae</taxon>
        <taxon>Cinchonoideae</taxon>
        <taxon>Cinchoneae</taxon>
        <taxon>Cinchona</taxon>
    </lineage>
</organism>
<evidence type="ECO:0000256" key="2">
    <source>
        <dbReference type="ARBA" id="ARBA00006178"/>
    </source>
</evidence>
<accession>A0ABD3B5B7</accession>
<dbReference type="GO" id="GO:0005634">
    <property type="term" value="C:nucleus"/>
    <property type="evidence" value="ECO:0007669"/>
    <property type="project" value="UniProtKB-SubCell"/>
</dbReference>
<dbReference type="Gene3D" id="1.10.20.10">
    <property type="entry name" value="Histone, subunit A"/>
    <property type="match status" value="1"/>
</dbReference>
<keyword evidence="4" id="KW-0804">Transcription</keyword>
<dbReference type="GO" id="GO:0005667">
    <property type="term" value="C:transcription regulator complex"/>
    <property type="evidence" value="ECO:0007669"/>
    <property type="project" value="UniProtKB-ARBA"/>
</dbReference>
<sequence length="269" mass="30039">MVDSHISEASALVVQEEEDRLILEKNPLQQKLVEIIGKYGLKSISNDVERCLSLCVEERLRGLIRNLVRLSKQRLDTEKPRHKIVITSDISQQIMLINRKAQEESEKNLAEVEKLQKLNEATGNTRVDGKKEKDEDCGNRKQDNNMFTKAANVAARAAVGGVDMLSKWQLMAEQAKKKREEGIVAASGLQPGGQKLSSSRSSKDNHKMETRGHSAANSIPVREAGRMQAVGAHSEDAHTISVRDVVAALEREPQMSKSTFLYQLYEKLP</sequence>
<evidence type="ECO:0000256" key="6">
    <source>
        <dbReference type="ARBA" id="ARBA00058775"/>
    </source>
</evidence>
<feature type="domain" description="Transcription initiation factor TFIID component TAF4 C-terminal" evidence="8">
    <location>
        <begin position="3"/>
        <end position="263"/>
    </location>
</feature>
<dbReference type="EMBL" id="JBJUIK010000001">
    <property type="protein sequence ID" value="KAL3538458.1"/>
    <property type="molecule type" value="Genomic_DNA"/>
</dbReference>
<keyword evidence="3" id="KW-0805">Transcription regulation</keyword>
<feature type="compositionally biased region" description="Basic and acidic residues" evidence="7">
    <location>
        <begin position="127"/>
        <end position="143"/>
    </location>
</feature>
<comment type="caution">
    <text evidence="9">The sequence shown here is derived from an EMBL/GenBank/DDBJ whole genome shotgun (WGS) entry which is preliminary data.</text>
</comment>
<proteinExistence type="inferred from homology"/>
<evidence type="ECO:0000256" key="4">
    <source>
        <dbReference type="ARBA" id="ARBA00023163"/>
    </source>
</evidence>
<dbReference type="InterPro" id="IPR045144">
    <property type="entry name" value="TAF4"/>
</dbReference>
<comment type="subcellular location">
    <subcellularLocation>
        <location evidence="1">Nucleus</location>
    </subcellularLocation>
</comment>
<dbReference type="InterPro" id="IPR009072">
    <property type="entry name" value="Histone-fold"/>
</dbReference>
<dbReference type="PANTHER" id="PTHR15138">
    <property type="entry name" value="TRANSCRIPTION INITIATION FACTOR TFIID SUBUNIT 4"/>
    <property type="match status" value="1"/>
</dbReference>
<dbReference type="CDD" id="cd08045">
    <property type="entry name" value="HFD_TAF4"/>
    <property type="match status" value="1"/>
</dbReference>
<comment type="function">
    <text evidence="6">TAFs are components of the transcription factor IID (TFIID) complex that is essential for mediating regulation of RNA polymerase transcription.</text>
</comment>
<evidence type="ECO:0000256" key="5">
    <source>
        <dbReference type="ARBA" id="ARBA00023242"/>
    </source>
</evidence>
<name>A0ABD3B5B7_9GENT</name>
<reference evidence="9 10" key="1">
    <citation type="submission" date="2024-11" db="EMBL/GenBank/DDBJ databases">
        <title>A near-complete genome assembly of Cinchona calisaya.</title>
        <authorList>
            <person name="Lian D.C."/>
            <person name="Zhao X.W."/>
            <person name="Wei L."/>
        </authorList>
    </citation>
    <scope>NUCLEOTIDE SEQUENCE [LARGE SCALE GENOMIC DNA]</scope>
    <source>
        <tissue evidence="9">Nenye</tissue>
    </source>
</reference>
<dbReference type="PANTHER" id="PTHR15138:SF14">
    <property type="entry name" value="TRANSCRIPTION INITIATION FACTOR TFIID SUBUNIT 4"/>
    <property type="match status" value="1"/>
</dbReference>
<dbReference type="GO" id="GO:0006366">
    <property type="term" value="P:transcription by RNA polymerase II"/>
    <property type="evidence" value="ECO:0007669"/>
    <property type="project" value="UniProtKB-ARBA"/>
</dbReference>
<feature type="region of interest" description="Disordered" evidence="7">
    <location>
        <begin position="120"/>
        <end position="143"/>
    </location>
</feature>
<dbReference type="InterPro" id="IPR007900">
    <property type="entry name" value="TAF4_C"/>
</dbReference>
<gene>
    <name evidence="9" type="ORF">ACH5RR_001824</name>
</gene>
<comment type="similarity">
    <text evidence="2">Belongs to the TAF4 family.</text>
</comment>
<protein>
    <recommendedName>
        <fullName evidence="8">Transcription initiation factor TFIID component TAF4 C-terminal domain-containing protein</fullName>
    </recommendedName>
</protein>